<evidence type="ECO:0000313" key="3">
    <source>
        <dbReference type="Proteomes" id="UP000308488"/>
    </source>
</evidence>
<dbReference type="Proteomes" id="UP000308488">
    <property type="component" value="Unassembled WGS sequence"/>
</dbReference>
<dbReference type="SUPFAM" id="SSF55785">
    <property type="entry name" value="PYP-like sensor domain (PAS domain)"/>
    <property type="match status" value="1"/>
</dbReference>
<protein>
    <submittedName>
        <fullName evidence="2">PAS domain S-box protein</fullName>
    </submittedName>
</protein>
<gene>
    <name evidence="2" type="ORF">FDP08_12710</name>
</gene>
<feature type="domain" description="PAS" evidence="1">
    <location>
        <begin position="89"/>
        <end position="159"/>
    </location>
</feature>
<dbReference type="RefSeq" id="WP_137436508.1">
    <property type="nucleotide sequence ID" value="NZ_JANRHC010000002.1"/>
</dbReference>
<accession>A0A4U6R592</accession>
<dbReference type="InterPro" id="IPR013767">
    <property type="entry name" value="PAS_fold"/>
</dbReference>
<dbReference type="Pfam" id="PF00989">
    <property type="entry name" value="PAS"/>
    <property type="match status" value="1"/>
</dbReference>
<dbReference type="SMART" id="SM00091">
    <property type="entry name" value="PAS"/>
    <property type="match status" value="1"/>
</dbReference>
<proteinExistence type="predicted"/>
<name>A0A4U6R592_9GAMM</name>
<dbReference type="InterPro" id="IPR035965">
    <property type="entry name" value="PAS-like_dom_sf"/>
</dbReference>
<dbReference type="InterPro" id="IPR000014">
    <property type="entry name" value="PAS"/>
</dbReference>
<comment type="caution">
    <text evidence="2">The sequence shown here is derived from an EMBL/GenBank/DDBJ whole genome shotgun (WGS) entry which is preliminary data.</text>
</comment>
<dbReference type="EMBL" id="SZYH01000001">
    <property type="protein sequence ID" value="TKV68890.1"/>
    <property type="molecule type" value="Genomic_DNA"/>
</dbReference>
<evidence type="ECO:0000259" key="1">
    <source>
        <dbReference type="PROSITE" id="PS50112"/>
    </source>
</evidence>
<dbReference type="GO" id="GO:0006355">
    <property type="term" value="P:regulation of DNA-templated transcription"/>
    <property type="evidence" value="ECO:0007669"/>
    <property type="project" value="InterPro"/>
</dbReference>
<dbReference type="CDD" id="cd00130">
    <property type="entry name" value="PAS"/>
    <property type="match status" value="1"/>
</dbReference>
<organism evidence="2 3">
    <name type="scientific">Marinobacter panjinensis</name>
    <dbReference type="NCBI Taxonomy" id="2576384"/>
    <lineage>
        <taxon>Bacteria</taxon>
        <taxon>Pseudomonadati</taxon>
        <taxon>Pseudomonadota</taxon>
        <taxon>Gammaproteobacteria</taxon>
        <taxon>Pseudomonadales</taxon>
        <taxon>Marinobacteraceae</taxon>
        <taxon>Marinobacter</taxon>
    </lineage>
</organism>
<sequence>MEDTHKYPNAASHDRLRRSAKDLLDHGVPPPSRGGTLGVDALKLLYERASNPEAAADAVKLLHELQTYQVELDLLYEQIEANEHELREERGHYRSLYEQAPAAYLILANDGAIIEVNEAAGVLFGDSTTNLAGMALSALLAPGQEAVVNPLFRNPWEQSSANATVELPDHRHVTISAKPAADGDSILMILTEATNNSDRF</sequence>
<dbReference type="AlphaFoldDB" id="A0A4U6R592"/>
<dbReference type="OrthoDB" id="6366277at2"/>
<keyword evidence="3" id="KW-1185">Reference proteome</keyword>
<dbReference type="Gene3D" id="3.30.450.20">
    <property type="entry name" value="PAS domain"/>
    <property type="match status" value="1"/>
</dbReference>
<evidence type="ECO:0000313" key="2">
    <source>
        <dbReference type="EMBL" id="TKV68890.1"/>
    </source>
</evidence>
<dbReference type="PROSITE" id="PS50112">
    <property type="entry name" value="PAS"/>
    <property type="match status" value="1"/>
</dbReference>
<dbReference type="NCBIfam" id="TIGR00229">
    <property type="entry name" value="sensory_box"/>
    <property type="match status" value="1"/>
</dbReference>
<reference evidence="2 3" key="1">
    <citation type="submission" date="2019-05" db="EMBL/GenBank/DDBJ databases">
        <title>Marinobacter panjinensis sp. nov., a moderately halophilic bacterium isolated from sea tidal flat environment.</title>
        <authorList>
            <person name="Yang W."/>
            <person name="An M."/>
            <person name="He W."/>
            <person name="Luo X."/>
            <person name="Zhu L."/>
            <person name="Chen G."/>
            <person name="Zhang Y."/>
            <person name="Wang Y."/>
        </authorList>
    </citation>
    <scope>NUCLEOTIDE SEQUENCE [LARGE SCALE GENOMIC DNA]</scope>
    <source>
        <strain evidence="2 3">PJ-16</strain>
    </source>
</reference>